<feature type="transmembrane region" description="Helical" evidence="1">
    <location>
        <begin position="7"/>
        <end position="27"/>
    </location>
</feature>
<comment type="caution">
    <text evidence="2">The sequence shown here is derived from an EMBL/GenBank/DDBJ whole genome shotgun (WGS) entry which is preliminary data.</text>
</comment>
<dbReference type="GO" id="GO:0015562">
    <property type="term" value="F:efflux transmembrane transporter activity"/>
    <property type="evidence" value="ECO:0007669"/>
    <property type="project" value="TreeGrafter"/>
</dbReference>
<name>A0A4Q4KK11_9FLAO</name>
<dbReference type="RefSeq" id="WP_130094374.1">
    <property type="nucleotide sequence ID" value="NZ_SETE01000005.1"/>
</dbReference>
<keyword evidence="3" id="KW-1185">Reference proteome</keyword>
<keyword evidence="1" id="KW-0812">Transmembrane</keyword>
<dbReference type="Proteomes" id="UP000293952">
    <property type="component" value="Unassembled WGS sequence"/>
</dbReference>
<reference evidence="2 3" key="1">
    <citation type="submission" date="2019-02" db="EMBL/GenBank/DDBJ databases">
        <title>Genome sequence of the sea-ice species Brumimicrobium glaciale.</title>
        <authorList>
            <person name="Bowman J.P."/>
        </authorList>
    </citation>
    <scope>NUCLEOTIDE SEQUENCE [LARGE SCALE GENOMIC DNA]</scope>
    <source>
        <strain evidence="2 3">IC156</strain>
    </source>
</reference>
<protein>
    <submittedName>
        <fullName evidence="2">HlyD family secretion protein</fullName>
    </submittedName>
</protein>
<evidence type="ECO:0000313" key="3">
    <source>
        <dbReference type="Proteomes" id="UP000293952"/>
    </source>
</evidence>
<dbReference type="GO" id="GO:1990281">
    <property type="term" value="C:efflux pump complex"/>
    <property type="evidence" value="ECO:0007669"/>
    <property type="project" value="TreeGrafter"/>
</dbReference>
<gene>
    <name evidence="2" type="ORF">ERX46_13380</name>
</gene>
<sequence length="349" mass="39547">MNPQQKLNLVFSFIIIGLISTVLFISLSGNKTVNKHSDIHNIKEFQLMEVNQQKDLFIDGLITATTIEEVQMKVSGKIDKNNRSLSVGSRFKKNEILIKVERLDALYDLLAARSAYKTLIQELIPQIKEKIPKEEEKWKLFESKIQRTVPLPELPALKSKNEEELVYSLNVISQYYKTKKVEKRAEEYFYLAPFDGTIIESNIGKGLSIQSGKTVLKLAKNNSYQVIAQVHLNDLKRIKSKDTIQFHSVNKEIISEGMFSKTGYALSDSSIVEVYLSIFSQDPSLLNQVVQITYPAKKVAVPLSAIKNDSVSLFSSERIYKLSIKTIQKDKDSALVDGLPEHSHVIINP</sequence>
<evidence type="ECO:0000256" key="1">
    <source>
        <dbReference type="SAM" id="Phobius"/>
    </source>
</evidence>
<organism evidence="2 3">
    <name type="scientific">Brumimicrobium glaciale</name>
    <dbReference type="NCBI Taxonomy" id="200475"/>
    <lineage>
        <taxon>Bacteria</taxon>
        <taxon>Pseudomonadati</taxon>
        <taxon>Bacteroidota</taxon>
        <taxon>Flavobacteriia</taxon>
        <taxon>Flavobacteriales</taxon>
        <taxon>Crocinitomicaceae</taxon>
        <taxon>Brumimicrobium</taxon>
    </lineage>
</organism>
<evidence type="ECO:0000313" key="2">
    <source>
        <dbReference type="EMBL" id="RYM33037.1"/>
    </source>
</evidence>
<dbReference type="AlphaFoldDB" id="A0A4Q4KK11"/>
<keyword evidence="1" id="KW-1133">Transmembrane helix</keyword>
<proteinExistence type="predicted"/>
<dbReference type="PANTHER" id="PTHR30469">
    <property type="entry name" value="MULTIDRUG RESISTANCE PROTEIN MDTA"/>
    <property type="match status" value="1"/>
</dbReference>
<dbReference type="OrthoDB" id="1114717at2"/>
<keyword evidence="1" id="KW-0472">Membrane</keyword>
<dbReference type="EMBL" id="SETE01000005">
    <property type="protein sequence ID" value="RYM33037.1"/>
    <property type="molecule type" value="Genomic_DNA"/>
</dbReference>
<accession>A0A4Q4KK11</accession>